<evidence type="ECO:0000313" key="3">
    <source>
        <dbReference type="Proteomes" id="UP000501128"/>
    </source>
</evidence>
<dbReference type="InterPro" id="IPR035940">
    <property type="entry name" value="CAP_sf"/>
</dbReference>
<dbReference type="Pfam" id="PF00188">
    <property type="entry name" value="CAP"/>
    <property type="match status" value="1"/>
</dbReference>
<evidence type="ECO:0000313" key="2">
    <source>
        <dbReference type="EMBL" id="QJD78199.1"/>
    </source>
</evidence>
<dbReference type="RefSeq" id="WP_169550141.1">
    <property type="nucleotide sequence ID" value="NZ_CP051677.1"/>
</dbReference>
<sequence length="272" mass="29944">MKEFVSMPLMNWVGNTSECNEGKVSTAYIAAQASRINYYRAMAGIEGKVVFADSLNRKAQKAVLMLGEAGVLTHTVKKSWRCRSTEGEWAVVNSNLAQTGGTNPDFITQYIADKGDNNADVGHRRWLLSPVVTVMGTGNMLHPKSKIAYNALPMNLSAFSTTRMATRDEYVCWPVAGYIPYQLVFPRWSFHMAGADFSNSVVNIKKDGKAVTATIVSDDDTDYGDNALIWEMDAVTKPGSDQVYEVSIQNVRKGGQVRAFTYTVTVIDPATK</sequence>
<evidence type="ECO:0000259" key="1">
    <source>
        <dbReference type="Pfam" id="PF00188"/>
    </source>
</evidence>
<accession>A0A7L5DIJ2</accession>
<dbReference type="InterPro" id="IPR014044">
    <property type="entry name" value="CAP_dom"/>
</dbReference>
<name>A0A7L5DIJ2_9BACT</name>
<protein>
    <recommendedName>
        <fullName evidence="1">SCP domain-containing protein</fullName>
    </recommendedName>
</protein>
<dbReference type="AlphaFoldDB" id="A0A7L5DIJ2"/>
<gene>
    <name evidence="2" type="ORF">HH216_06995</name>
</gene>
<keyword evidence="3" id="KW-1185">Reference proteome</keyword>
<proteinExistence type="predicted"/>
<dbReference type="Proteomes" id="UP000501128">
    <property type="component" value="Chromosome"/>
</dbReference>
<organism evidence="2 3">
    <name type="scientific">Spirosoma rhododendri</name>
    <dbReference type="NCBI Taxonomy" id="2728024"/>
    <lineage>
        <taxon>Bacteria</taxon>
        <taxon>Pseudomonadati</taxon>
        <taxon>Bacteroidota</taxon>
        <taxon>Cytophagia</taxon>
        <taxon>Cytophagales</taxon>
        <taxon>Cytophagaceae</taxon>
        <taxon>Spirosoma</taxon>
    </lineage>
</organism>
<dbReference type="KEGG" id="srho:HH216_06995"/>
<dbReference type="Gene3D" id="3.40.33.10">
    <property type="entry name" value="CAP"/>
    <property type="match status" value="1"/>
</dbReference>
<dbReference type="EMBL" id="CP051677">
    <property type="protein sequence ID" value="QJD78199.1"/>
    <property type="molecule type" value="Genomic_DNA"/>
</dbReference>
<reference evidence="2 3" key="1">
    <citation type="submission" date="2020-04" db="EMBL/GenBank/DDBJ databases">
        <title>Genome sequencing of novel species.</title>
        <authorList>
            <person name="Heo J."/>
            <person name="Kim S.-J."/>
            <person name="Kim J.-S."/>
            <person name="Hong S.-B."/>
            <person name="Kwon S.-W."/>
        </authorList>
    </citation>
    <scope>NUCLEOTIDE SEQUENCE [LARGE SCALE GENOMIC DNA]</scope>
    <source>
        <strain evidence="2 3">CJU-R4</strain>
    </source>
</reference>
<feature type="domain" description="SCP" evidence="1">
    <location>
        <begin position="35"/>
        <end position="138"/>
    </location>
</feature>